<dbReference type="KEGG" id="hsr:HSBAA_04250"/>
<feature type="domain" description="Fanconi-associated nuclease 1-like winged-helix" evidence="1">
    <location>
        <begin position="1"/>
        <end position="47"/>
    </location>
</feature>
<sequence>MPRESQALLVRMVMRKGELFRLSKLRYAEIGDSSDAMAPLIALGWVDSDPVINIDELLTNCAWPSYARY</sequence>
<evidence type="ECO:0000259" key="1">
    <source>
        <dbReference type="Pfam" id="PF21315"/>
    </source>
</evidence>
<protein>
    <recommendedName>
        <fullName evidence="1">Fanconi-associated nuclease 1-like winged-helix domain-containing protein</fullName>
    </recommendedName>
</protein>
<evidence type="ECO:0000313" key="3">
    <source>
        <dbReference type="Proteomes" id="UP000320231"/>
    </source>
</evidence>
<gene>
    <name evidence="2" type="ORF">HSBAA_04250</name>
</gene>
<organism evidence="2 3">
    <name type="scientific">Vreelandella sulfidaeris</name>
    <dbReference type="NCBI Taxonomy" id="115553"/>
    <lineage>
        <taxon>Bacteria</taxon>
        <taxon>Pseudomonadati</taxon>
        <taxon>Pseudomonadota</taxon>
        <taxon>Gammaproteobacteria</taxon>
        <taxon>Oceanospirillales</taxon>
        <taxon>Halomonadaceae</taxon>
        <taxon>Vreelandella</taxon>
    </lineage>
</organism>
<accession>A0A455U304</accession>
<evidence type="ECO:0000313" key="2">
    <source>
        <dbReference type="EMBL" id="BBI59119.1"/>
    </source>
</evidence>
<dbReference type="EMBL" id="AP019514">
    <property type="protein sequence ID" value="BBI59119.1"/>
    <property type="molecule type" value="Genomic_DNA"/>
</dbReference>
<proteinExistence type="predicted"/>
<dbReference type="InterPro" id="IPR049125">
    <property type="entry name" value="FAN1-like_WH"/>
</dbReference>
<dbReference type="AlphaFoldDB" id="A0A455U304"/>
<name>A0A455U304_9GAMM</name>
<dbReference type="Pfam" id="PF21315">
    <property type="entry name" value="FAN1_HTH"/>
    <property type="match status" value="1"/>
</dbReference>
<reference evidence="2 3" key="1">
    <citation type="journal article" date="2019" name="Microbiol. Resour. Announc.">
        <title>Complete Genome Sequence of Halomonas sulfidaeris Strain Esulfide1 Isolated from a Metal Sulfide Rock at a Depth of 2,200 Meters, Obtained Using Nanopore Sequencing.</title>
        <authorList>
            <person name="Saito M."/>
            <person name="Nishigata A."/>
            <person name="Galipon J."/>
            <person name="Arakawa K."/>
        </authorList>
    </citation>
    <scope>NUCLEOTIDE SEQUENCE [LARGE SCALE GENOMIC DNA]</scope>
    <source>
        <strain evidence="2 3">ATCC BAA-803</strain>
    </source>
</reference>
<dbReference type="Proteomes" id="UP000320231">
    <property type="component" value="Chromosome"/>
</dbReference>